<evidence type="ECO:0000256" key="1">
    <source>
        <dbReference type="ARBA" id="ARBA00022795"/>
    </source>
</evidence>
<accession>A0A644UY69</accession>
<sequence length="231" mass="24855">MASTISNTTASSTTATDASGNKYTTSVSNDSLTTNDFLKLMIEQLKLQDPTKPYDSAKMLETQMQMSTLNANMQMISTLKSISTAFQQTSISNAAGLIGSSIENGSKNSSGSLKSYYVESIENVDGSLIVKGRELLYAKDKIQLNVDGEVKAVNYDDNGNIYNEKGEKTGETLVLDSIGQPSVGTDGKLKVKDANGKEVSSHNYELTGTYTLVYSTELTDIPYSSITRISA</sequence>
<evidence type="ECO:0000256" key="2">
    <source>
        <dbReference type="SAM" id="MobiDB-lite"/>
    </source>
</evidence>
<evidence type="ECO:0008006" key="4">
    <source>
        <dbReference type="Google" id="ProtNLM"/>
    </source>
</evidence>
<dbReference type="AlphaFoldDB" id="A0A644UY69"/>
<dbReference type="Pfam" id="PF03963">
    <property type="entry name" value="FlgD"/>
    <property type="match status" value="1"/>
</dbReference>
<gene>
    <name evidence="3" type="ORF">SDC9_29939</name>
</gene>
<protein>
    <recommendedName>
        <fullName evidence="4">Basal-body rod modification protein FlgD</fullName>
    </recommendedName>
</protein>
<feature type="region of interest" description="Disordered" evidence="2">
    <location>
        <begin position="1"/>
        <end position="26"/>
    </location>
</feature>
<name>A0A644UY69_9ZZZZ</name>
<dbReference type="GO" id="GO:0044781">
    <property type="term" value="P:bacterial-type flagellum organization"/>
    <property type="evidence" value="ECO:0007669"/>
    <property type="project" value="UniProtKB-KW"/>
</dbReference>
<dbReference type="EMBL" id="VSSQ01000183">
    <property type="protein sequence ID" value="MPL83980.1"/>
    <property type="molecule type" value="Genomic_DNA"/>
</dbReference>
<dbReference type="InterPro" id="IPR005648">
    <property type="entry name" value="FlgD"/>
</dbReference>
<organism evidence="3">
    <name type="scientific">bioreactor metagenome</name>
    <dbReference type="NCBI Taxonomy" id="1076179"/>
    <lineage>
        <taxon>unclassified sequences</taxon>
        <taxon>metagenomes</taxon>
        <taxon>ecological metagenomes</taxon>
    </lineage>
</organism>
<keyword evidence="1" id="KW-1005">Bacterial flagellum biogenesis</keyword>
<comment type="caution">
    <text evidence="3">The sequence shown here is derived from an EMBL/GenBank/DDBJ whole genome shotgun (WGS) entry which is preliminary data.</text>
</comment>
<proteinExistence type="predicted"/>
<feature type="compositionally biased region" description="Low complexity" evidence="2">
    <location>
        <begin position="1"/>
        <end position="19"/>
    </location>
</feature>
<evidence type="ECO:0000313" key="3">
    <source>
        <dbReference type="EMBL" id="MPL83980.1"/>
    </source>
</evidence>
<reference evidence="3" key="1">
    <citation type="submission" date="2019-08" db="EMBL/GenBank/DDBJ databases">
        <authorList>
            <person name="Kucharzyk K."/>
            <person name="Murdoch R.W."/>
            <person name="Higgins S."/>
            <person name="Loffler F."/>
        </authorList>
    </citation>
    <scope>NUCLEOTIDE SEQUENCE</scope>
</reference>